<proteinExistence type="predicted"/>
<evidence type="ECO:0000313" key="2">
    <source>
        <dbReference type="Proteomes" id="UP001215598"/>
    </source>
</evidence>
<comment type="caution">
    <text evidence="1">The sequence shown here is derived from an EMBL/GenBank/DDBJ whole genome shotgun (WGS) entry which is preliminary data.</text>
</comment>
<evidence type="ECO:0000313" key="1">
    <source>
        <dbReference type="EMBL" id="KAJ7717852.1"/>
    </source>
</evidence>
<dbReference type="Proteomes" id="UP001215598">
    <property type="component" value="Unassembled WGS sequence"/>
</dbReference>
<name>A0AAD7HCX8_9AGAR</name>
<sequence>MHSSSPRVIGAVSASPKITRHLSVKLFSALRLASVGDTILDLIGRCGLATDVVAIGISALSSSTGAASIYAARRAFSGGASTGVQRWQFDFFALLPVELLLEILYFACGSYHASKAFFVRTRGRLAASRRLWRTLVQSSPFFWNSLDLTPHRLVADVRQWTSHWTLGRLDLRLKCSDLYSLYYPTLISSAPRMLPSRTIAVISPFFSRCYRLCLVLEDTFALPDVLDRLRSTRGDHLQYFSLTRVSFPLFRYRVPAIVFNPRRLFAKTGLPMLRRLRLDNATVGWRDNRFYALLFDLVLANLVGAVSPTTLNFYRLLQRATLLRRFYVHCVLCEQLLDVALPPVQLLDLAVLDLRLGESAGVACVLSRCIMPLLTSLTLHMASDSELALFMHCANAMGSVVKLSINASSTDLAACSTLYSSFPRVRFLDLSHATPYFFAALSDRVGESFHFPSLEELSVVDIPLPDLRATLDRRAPVCLPLKQLTVFRAVTTLRDLAELEWFEDALKDGVLSVDPEPSSVRPWFDDL</sequence>
<accession>A0AAD7HCX8</accession>
<dbReference type="AlphaFoldDB" id="A0AAD7HCX8"/>
<dbReference type="EMBL" id="JARKIB010000271">
    <property type="protein sequence ID" value="KAJ7717852.1"/>
    <property type="molecule type" value="Genomic_DNA"/>
</dbReference>
<gene>
    <name evidence="1" type="ORF">B0H16DRAFT_1740312</name>
</gene>
<keyword evidence="2" id="KW-1185">Reference proteome</keyword>
<reference evidence="1" key="1">
    <citation type="submission" date="2023-03" db="EMBL/GenBank/DDBJ databases">
        <title>Massive genome expansion in bonnet fungi (Mycena s.s.) driven by repeated elements and novel gene families across ecological guilds.</title>
        <authorList>
            <consortium name="Lawrence Berkeley National Laboratory"/>
            <person name="Harder C.B."/>
            <person name="Miyauchi S."/>
            <person name="Viragh M."/>
            <person name="Kuo A."/>
            <person name="Thoen E."/>
            <person name="Andreopoulos B."/>
            <person name="Lu D."/>
            <person name="Skrede I."/>
            <person name="Drula E."/>
            <person name="Henrissat B."/>
            <person name="Morin E."/>
            <person name="Kohler A."/>
            <person name="Barry K."/>
            <person name="LaButti K."/>
            <person name="Morin E."/>
            <person name="Salamov A."/>
            <person name="Lipzen A."/>
            <person name="Mereny Z."/>
            <person name="Hegedus B."/>
            <person name="Baldrian P."/>
            <person name="Stursova M."/>
            <person name="Weitz H."/>
            <person name="Taylor A."/>
            <person name="Grigoriev I.V."/>
            <person name="Nagy L.G."/>
            <person name="Martin F."/>
            <person name="Kauserud H."/>
        </authorList>
    </citation>
    <scope>NUCLEOTIDE SEQUENCE</scope>
    <source>
        <strain evidence="1">CBHHK182m</strain>
    </source>
</reference>
<protein>
    <submittedName>
        <fullName evidence="1">Uncharacterized protein</fullName>
    </submittedName>
</protein>
<organism evidence="1 2">
    <name type="scientific">Mycena metata</name>
    <dbReference type="NCBI Taxonomy" id="1033252"/>
    <lineage>
        <taxon>Eukaryota</taxon>
        <taxon>Fungi</taxon>
        <taxon>Dikarya</taxon>
        <taxon>Basidiomycota</taxon>
        <taxon>Agaricomycotina</taxon>
        <taxon>Agaricomycetes</taxon>
        <taxon>Agaricomycetidae</taxon>
        <taxon>Agaricales</taxon>
        <taxon>Marasmiineae</taxon>
        <taxon>Mycenaceae</taxon>
        <taxon>Mycena</taxon>
    </lineage>
</organism>